<dbReference type="STRING" id="931626.Awo_c32250"/>
<organism evidence="1 2">
    <name type="scientific">Acetobacterium woodii (strain ATCC 29683 / DSM 1030 / JCM 2381 / KCTC 1655 / WB1)</name>
    <dbReference type="NCBI Taxonomy" id="931626"/>
    <lineage>
        <taxon>Bacteria</taxon>
        <taxon>Bacillati</taxon>
        <taxon>Bacillota</taxon>
        <taxon>Clostridia</taxon>
        <taxon>Eubacteriales</taxon>
        <taxon>Eubacteriaceae</taxon>
        <taxon>Acetobacterium</taxon>
    </lineage>
</organism>
<proteinExistence type="predicted"/>
<accession>H6LK33</accession>
<dbReference type="HOGENOM" id="CLU_1375603_0_0_9"/>
<dbReference type="Gene3D" id="3.40.630.30">
    <property type="match status" value="1"/>
</dbReference>
<name>H6LK33_ACEWD</name>
<dbReference type="InterPro" id="IPR052523">
    <property type="entry name" value="Trichothecene_AcTrans"/>
</dbReference>
<gene>
    <name evidence="1" type="ordered locus">Awo_c32250</name>
</gene>
<dbReference type="KEGG" id="awo:Awo_c32250"/>
<keyword evidence="2" id="KW-1185">Reference proteome</keyword>
<dbReference type="InterPro" id="IPR016181">
    <property type="entry name" value="Acyl_CoA_acyltransferase"/>
</dbReference>
<dbReference type="PANTHER" id="PTHR42791:SF1">
    <property type="entry name" value="N-ACETYLTRANSFERASE DOMAIN-CONTAINING PROTEIN"/>
    <property type="match status" value="1"/>
</dbReference>
<dbReference type="eggNOG" id="COG0454">
    <property type="taxonomic scope" value="Bacteria"/>
</dbReference>
<sequence length="198" mass="22963">MITIQDGKLDKNNIEEAADILCKAFKDDPLYNAIFHKEKDLRRYIKLMVKYYQRNGEIHIALNENKIVGASIWNRKGMPFFSLRSILASGMLGTVLKFLLKIQISSLIRLENETLITERYHYNKEHHYIFMLGSVAKGAGRALMEYDMRKFSDCPIYLENSNIKDNQNFYERLGFHSIKTIDVMGVSIDLLTNSKGDQ</sequence>
<dbReference type="Proteomes" id="UP000007177">
    <property type="component" value="Chromosome"/>
</dbReference>
<reference evidence="2" key="1">
    <citation type="submission" date="2011-07" db="EMBL/GenBank/DDBJ databases">
        <title>Complete genome sequence of Acetobacterium woodii.</title>
        <authorList>
            <person name="Poehlein A."/>
            <person name="Schmidt S."/>
            <person name="Kaster A.-K."/>
            <person name="Goenrich M."/>
            <person name="Vollmers J."/>
            <person name="Thuermer A."/>
            <person name="Gottschalk G."/>
            <person name="Thauer R.K."/>
            <person name="Daniel R."/>
            <person name="Mueller V."/>
        </authorList>
    </citation>
    <scope>NUCLEOTIDE SEQUENCE [LARGE SCALE GENOMIC DNA]</scope>
    <source>
        <strain evidence="2">ATCC 29683 / DSM 1030 / JCM 2381 / KCTC 1655 / WB1</strain>
    </source>
</reference>
<evidence type="ECO:0008006" key="3">
    <source>
        <dbReference type="Google" id="ProtNLM"/>
    </source>
</evidence>
<dbReference type="EMBL" id="CP002987">
    <property type="protein sequence ID" value="AFA49953.1"/>
    <property type="molecule type" value="Genomic_DNA"/>
</dbReference>
<evidence type="ECO:0000313" key="1">
    <source>
        <dbReference type="EMBL" id="AFA49953.1"/>
    </source>
</evidence>
<dbReference type="RefSeq" id="WP_014357549.1">
    <property type="nucleotide sequence ID" value="NC_016894.1"/>
</dbReference>
<dbReference type="PANTHER" id="PTHR42791">
    <property type="entry name" value="GNAT FAMILY ACETYLTRANSFERASE"/>
    <property type="match status" value="1"/>
</dbReference>
<protein>
    <recommendedName>
        <fullName evidence="3">Acetyltransferase GNAT family</fullName>
    </recommendedName>
</protein>
<evidence type="ECO:0000313" key="2">
    <source>
        <dbReference type="Proteomes" id="UP000007177"/>
    </source>
</evidence>
<reference evidence="1 2" key="2">
    <citation type="journal article" date="2012" name="PLoS ONE">
        <title>An ancient pathway combining carbon dioxide fixation with the generation and utilization of a sodium ion gradient for ATP synthesis.</title>
        <authorList>
            <person name="Poehlein A."/>
            <person name="Schmidt S."/>
            <person name="Kaster A.K."/>
            <person name="Goenrich M."/>
            <person name="Vollmers J."/>
            <person name="Thurmer A."/>
            <person name="Bertsch J."/>
            <person name="Schuchmann K."/>
            <person name="Voigt B."/>
            <person name="Hecker M."/>
            <person name="Daniel R."/>
            <person name="Thauer R.K."/>
            <person name="Gottschalk G."/>
            <person name="Muller V."/>
        </authorList>
    </citation>
    <scope>NUCLEOTIDE SEQUENCE [LARGE SCALE GENOMIC DNA]</scope>
    <source>
        <strain evidence="2">ATCC 29683 / DSM 1030 / JCM 2381 / KCTC 1655 / WB1</strain>
    </source>
</reference>
<dbReference type="OrthoDB" id="7057833at2"/>
<dbReference type="AlphaFoldDB" id="H6LK33"/>
<dbReference type="SUPFAM" id="SSF55729">
    <property type="entry name" value="Acyl-CoA N-acyltransferases (Nat)"/>
    <property type="match status" value="1"/>
</dbReference>